<protein>
    <recommendedName>
        <fullName evidence="4">Competence protein ComG</fullName>
    </recommendedName>
</protein>
<keyword evidence="1" id="KW-0812">Transmembrane</keyword>
<proteinExistence type="predicted"/>
<evidence type="ECO:0000313" key="2">
    <source>
        <dbReference type="EMBL" id="RFU66777.1"/>
    </source>
</evidence>
<dbReference type="RefSeq" id="WP_117327880.1">
    <property type="nucleotide sequence ID" value="NZ_QVTE01000050.1"/>
</dbReference>
<dbReference type="InterPro" id="IPR020372">
    <property type="entry name" value="Competence_ComGG"/>
</dbReference>
<dbReference type="AlphaFoldDB" id="A0A372LK07"/>
<keyword evidence="1" id="KW-1133">Transmembrane helix</keyword>
<dbReference type="Pfam" id="PF14173">
    <property type="entry name" value="ComGG"/>
    <property type="match status" value="1"/>
</dbReference>
<dbReference type="OrthoDB" id="2969153at2"/>
<gene>
    <name evidence="2" type="ORF">D0469_16800</name>
</gene>
<name>A0A372LK07_9BACI</name>
<evidence type="ECO:0000256" key="1">
    <source>
        <dbReference type="SAM" id="Phobius"/>
    </source>
</evidence>
<organism evidence="2 3">
    <name type="scientific">Peribacillus saganii</name>
    <dbReference type="NCBI Taxonomy" id="2303992"/>
    <lineage>
        <taxon>Bacteria</taxon>
        <taxon>Bacillati</taxon>
        <taxon>Bacillota</taxon>
        <taxon>Bacilli</taxon>
        <taxon>Bacillales</taxon>
        <taxon>Bacillaceae</taxon>
        <taxon>Peribacillus</taxon>
    </lineage>
</organism>
<keyword evidence="1" id="KW-0472">Membrane</keyword>
<dbReference type="EMBL" id="QVTE01000050">
    <property type="protein sequence ID" value="RFU66777.1"/>
    <property type="molecule type" value="Genomic_DNA"/>
</dbReference>
<feature type="transmembrane region" description="Helical" evidence="1">
    <location>
        <begin position="12"/>
        <end position="31"/>
    </location>
</feature>
<dbReference type="Proteomes" id="UP000264541">
    <property type="component" value="Unassembled WGS sequence"/>
</dbReference>
<accession>A0A372LK07</accession>
<comment type="caution">
    <text evidence="2">The sequence shown here is derived from an EMBL/GenBank/DDBJ whole genome shotgun (WGS) entry which is preliminary data.</text>
</comment>
<evidence type="ECO:0000313" key="3">
    <source>
        <dbReference type="Proteomes" id="UP000264541"/>
    </source>
</evidence>
<sequence>MKNERGSVLPLVMILASVFLVMAISAAELYISEKKFHKETKEKLVLDHLIRLATEELLLELQNTEEADTSDGIYFYPNGDVYYQLNKLNEDELLIVLFGSTKGERKAEVKFRYSLLGKNMIEWIEK</sequence>
<reference evidence="2 3" key="1">
    <citation type="submission" date="2018-08" db="EMBL/GenBank/DDBJ databases">
        <title>Bacillus chawlae sp. nov., Bacillus glennii sp. nov., and Bacillus saganii sp. nov. Isolated from the Vehicle Assembly Building at Kennedy Space Center where the Viking Spacecraft were Assembled.</title>
        <authorList>
            <person name="Seuylemezian A."/>
            <person name="Vaishampayan P."/>
        </authorList>
    </citation>
    <scope>NUCLEOTIDE SEQUENCE [LARGE SCALE GENOMIC DNA]</scope>
    <source>
        <strain evidence="2 3">V47-23a</strain>
    </source>
</reference>
<evidence type="ECO:0008006" key="4">
    <source>
        <dbReference type="Google" id="ProtNLM"/>
    </source>
</evidence>
<keyword evidence="3" id="KW-1185">Reference proteome</keyword>